<dbReference type="InParanoid" id="A0A7J7DSN4"/>
<feature type="region of interest" description="Disordered" evidence="2">
    <location>
        <begin position="306"/>
        <end position="348"/>
    </location>
</feature>
<proteinExistence type="inferred from homology"/>
<dbReference type="AlphaFoldDB" id="A0A7J7DSN4"/>
<name>A0A7J7DSN4_TRIWF</name>
<dbReference type="Gene3D" id="1.20.58.1070">
    <property type="match status" value="1"/>
</dbReference>
<comment type="similarity">
    <text evidence="1">Belongs to the gemin-2 family.</text>
</comment>
<dbReference type="PANTHER" id="PTHR12794:SF0">
    <property type="entry name" value="GEM-ASSOCIATED PROTEIN 2"/>
    <property type="match status" value="1"/>
</dbReference>
<accession>A0A7J7DSN4</accession>
<sequence length="784" mass="86703">MADAADSDTFVVLKRRITEIEETVQQQPESSSDSLYSIIVPAESQPSPVVVSPPKEEQESMRSSPNFLKKVKCSSSASECTTGGAQELGFEENEERVDSVRSRITGCDTECGSGGSQRNSDSFARKIENLGSDVEKKDNFNMGLVSDGGLKIEEVEDSANGMKREKGFVETEVGFCGIQEFCNKVVSRELKIEENEKCEGKVEMDYSMEGDNVGGCATSSLAHLAEEEELLVGTGAESGGILEAKKRQLLAELKGGLIFENRNNVNNVTGSENTSVKNDVYKAIDGTAVCSIKIDGTALIEAVQIPKSGNGNGKNVERNGKKNEKQDGASKKPRRTRKKAKDVKMGSDMSVRQRNMTQFVVPQKDGNGIKIMYSREEMEALRFANIMEQHLVWRDIYTGFAPDLVKEYDELARMKHPKNIHSNFNPDRHFGRKTEVPVFRRETGPQNVDNELKNTEEDELENLNALDASGGLSFEVEDAYNYVEEYTEDEDSDEDYASIQRPAFLVEGEPDFDSGPPEDGLEYLRRVRWEAANIPKVKVAKLDGSKLTKEQSVYMPQIPDIANCAEHLLPSKHWEDSFLADFSNLRLTLSSLDGSSAKVSGNLQSIIEVQKQQQSVQLPEDITFTKLKDLGTDDADSYQHIDSSSRNNSVTQPPRLPNEDVEIKTTPSLSISAPSKYPIVNLSGNDPTLSTILGMDYVSRASTLRKRISLIESMDELSRNDCSWLFALCAAVDTPLHADTSAALRSLLRKCANLRAGKSELDDEVAMLNILATISGKYFGQSER</sequence>
<evidence type="ECO:0008006" key="5">
    <source>
        <dbReference type="Google" id="ProtNLM"/>
    </source>
</evidence>
<evidence type="ECO:0000256" key="2">
    <source>
        <dbReference type="SAM" id="MobiDB-lite"/>
    </source>
</evidence>
<dbReference type="GO" id="GO:0000387">
    <property type="term" value="P:spliceosomal snRNP assembly"/>
    <property type="evidence" value="ECO:0007669"/>
    <property type="project" value="InterPro"/>
</dbReference>
<evidence type="ECO:0000313" key="4">
    <source>
        <dbReference type="Proteomes" id="UP000593562"/>
    </source>
</evidence>
<dbReference type="Pfam" id="PF04938">
    <property type="entry name" value="SIP1"/>
    <property type="match status" value="1"/>
</dbReference>
<keyword evidence="4" id="KW-1185">Reference proteome</keyword>
<feature type="compositionally biased region" description="Polar residues" evidence="2">
    <location>
        <begin position="640"/>
        <end position="652"/>
    </location>
</feature>
<feature type="compositionally biased region" description="Low complexity" evidence="2">
    <location>
        <begin position="43"/>
        <end position="53"/>
    </location>
</feature>
<dbReference type="PANTHER" id="PTHR12794">
    <property type="entry name" value="GEMIN2"/>
    <property type="match status" value="1"/>
</dbReference>
<protein>
    <recommendedName>
        <fullName evidence="5">Survival motor neuron interacting protein 1</fullName>
    </recommendedName>
</protein>
<evidence type="ECO:0000313" key="3">
    <source>
        <dbReference type="EMBL" id="KAF5749299.1"/>
    </source>
</evidence>
<dbReference type="GO" id="GO:0032797">
    <property type="term" value="C:SMN complex"/>
    <property type="evidence" value="ECO:0007669"/>
    <property type="project" value="TreeGrafter"/>
</dbReference>
<comment type="caution">
    <text evidence="3">The sequence shown here is derived from an EMBL/GenBank/DDBJ whole genome shotgun (WGS) entry which is preliminary data.</text>
</comment>
<dbReference type="Proteomes" id="UP000593562">
    <property type="component" value="Unassembled WGS sequence"/>
</dbReference>
<evidence type="ECO:0000256" key="1">
    <source>
        <dbReference type="ARBA" id="ARBA00025758"/>
    </source>
</evidence>
<reference evidence="3 4" key="1">
    <citation type="journal article" date="2020" name="Nat. Commun.">
        <title>Genome of Tripterygium wilfordii and identification of cytochrome P450 involved in triptolide biosynthesis.</title>
        <authorList>
            <person name="Tu L."/>
            <person name="Su P."/>
            <person name="Zhang Z."/>
            <person name="Gao L."/>
            <person name="Wang J."/>
            <person name="Hu T."/>
            <person name="Zhou J."/>
            <person name="Zhang Y."/>
            <person name="Zhao Y."/>
            <person name="Liu Y."/>
            <person name="Song Y."/>
            <person name="Tong Y."/>
            <person name="Lu Y."/>
            <person name="Yang J."/>
            <person name="Xu C."/>
            <person name="Jia M."/>
            <person name="Peters R.J."/>
            <person name="Huang L."/>
            <person name="Gao W."/>
        </authorList>
    </citation>
    <scope>NUCLEOTIDE SEQUENCE [LARGE SCALE GENOMIC DNA]</scope>
    <source>
        <strain evidence="4">cv. XIE 37</strain>
        <tissue evidence="3">Leaf</tissue>
    </source>
</reference>
<dbReference type="InterPro" id="IPR035426">
    <property type="entry name" value="Gemin2/Brr1"/>
</dbReference>
<dbReference type="GO" id="GO:0005634">
    <property type="term" value="C:nucleus"/>
    <property type="evidence" value="ECO:0007669"/>
    <property type="project" value="TreeGrafter"/>
</dbReference>
<feature type="compositionally biased region" description="Basic residues" evidence="2">
    <location>
        <begin position="331"/>
        <end position="341"/>
    </location>
</feature>
<dbReference type="FunCoup" id="A0A7J7DSN4">
    <property type="interactions" value="1323"/>
</dbReference>
<feature type="region of interest" description="Disordered" evidence="2">
    <location>
        <begin position="635"/>
        <end position="660"/>
    </location>
</feature>
<dbReference type="OrthoDB" id="428895at2759"/>
<feature type="compositionally biased region" description="Basic and acidic residues" evidence="2">
    <location>
        <begin position="315"/>
        <end position="330"/>
    </location>
</feature>
<organism evidence="3 4">
    <name type="scientific">Tripterygium wilfordii</name>
    <name type="common">Thunder God vine</name>
    <dbReference type="NCBI Taxonomy" id="458696"/>
    <lineage>
        <taxon>Eukaryota</taxon>
        <taxon>Viridiplantae</taxon>
        <taxon>Streptophyta</taxon>
        <taxon>Embryophyta</taxon>
        <taxon>Tracheophyta</taxon>
        <taxon>Spermatophyta</taxon>
        <taxon>Magnoliopsida</taxon>
        <taxon>eudicotyledons</taxon>
        <taxon>Gunneridae</taxon>
        <taxon>Pentapetalae</taxon>
        <taxon>rosids</taxon>
        <taxon>fabids</taxon>
        <taxon>Celastrales</taxon>
        <taxon>Celastraceae</taxon>
        <taxon>Tripterygium</taxon>
    </lineage>
</organism>
<dbReference type="EMBL" id="JAAARO010000004">
    <property type="protein sequence ID" value="KAF5749299.1"/>
    <property type="molecule type" value="Genomic_DNA"/>
</dbReference>
<gene>
    <name evidence="3" type="ORF">HS088_TW04G01265</name>
</gene>
<feature type="region of interest" description="Disordered" evidence="2">
    <location>
        <begin position="43"/>
        <end position="64"/>
    </location>
</feature>